<comment type="subcellular location">
    <subcellularLocation>
        <location evidence="1">Cell membrane</location>
        <topology evidence="1">Multi-pass membrane protein</topology>
    </subcellularLocation>
</comment>
<feature type="transmembrane region" description="Helical" evidence="7">
    <location>
        <begin position="45"/>
        <end position="63"/>
    </location>
</feature>
<keyword evidence="5 7" id="KW-1133">Transmembrane helix</keyword>
<dbReference type="CDD" id="cd10433">
    <property type="entry name" value="YccA_like"/>
    <property type="match status" value="1"/>
</dbReference>
<accession>A0A1Y0ICD8</accession>
<feature type="transmembrane region" description="Helical" evidence="7">
    <location>
        <begin position="178"/>
        <end position="196"/>
    </location>
</feature>
<gene>
    <name evidence="8" type="ORF">OLMES_3011</name>
</gene>
<keyword evidence="6 7" id="KW-0472">Membrane</keyword>
<protein>
    <submittedName>
        <fullName evidence="8">TEGT family integral membrane protein</fullName>
    </submittedName>
</protein>
<proteinExistence type="inferred from homology"/>
<dbReference type="EMBL" id="CP021425">
    <property type="protein sequence ID" value="ARU57054.1"/>
    <property type="molecule type" value="Genomic_DNA"/>
</dbReference>
<evidence type="ECO:0000256" key="2">
    <source>
        <dbReference type="ARBA" id="ARBA00010350"/>
    </source>
</evidence>
<dbReference type="InterPro" id="IPR006213">
    <property type="entry name" value="Bax_inhbtr1_CS"/>
</dbReference>
<dbReference type="GO" id="GO:0005886">
    <property type="term" value="C:plasma membrane"/>
    <property type="evidence" value="ECO:0007669"/>
    <property type="project" value="UniProtKB-SubCell"/>
</dbReference>
<comment type="similarity">
    <text evidence="2 7">Belongs to the BI1 family.</text>
</comment>
<name>A0A1Y0ICD8_9GAMM</name>
<feature type="transmembrane region" description="Helical" evidence="7">
    <location>
        <begin position="69"/>
        <end position="85"/>
    </location>
</feature>
<dbReference type="InterPro" id="IPR006214">
    <property type="entry name" value="Bax_inhibitor_1-related"/>
</dbReference>
<keyword evidence="3" id="KW-1003">Cell membrane</keyword>
<dbReference type="PROSITE" id="PS01243">
    <property type="entry name" value="BI1"/>
    <property type="match status" value="1"/>
</dbReference>
<evidence type="ECO:0000256" key="4">
    <source>
        <dbReference type="ARBA" id="ARBA00022692"/>
    </source>
</evidence>
<evidence type="ECO:0000256" key="6">
    <source>
        <dbReference type="ARBA" id="ARBA00023136"/>
    </source>
</evidence>
<evidence type="ECO:0000256" key="5">
    <source>
        <dbReference type="ARBA" id="ARBA00022989"/>
    </source>
</evidence>
<feature type="transmembrane region" description="Helical" evidence="7">
    <location>
        <begin position="123"/>
        <end position="144"/>
    </location>
</feature>
<feature type="transmembrane region" description="Helical" evidence="7">
    <location>
        <begin position="151"/>
        <end position="172"/>
    </location>
</feature>
<dbReference type="Pfam" id="PF01027">
    <property type="entry name" value="Bax1-I"/>
    <property type="match status" value="1"/>
</dbReference>
<feature type="transmembrane region" description="Helical" evidence="7">
    <location>
        <begin position="208"/>
        <end position="234"/>
    </location>
</feature>
<sequence>MSDNRFTKSEMDALLKRQGPAEAAVFNTAAVASSEETSKVLKNTYMLLGMTIAFSALVAYMSMSMPRPGIIITLVGFYGLFFLTAKLRNSVWGIVSTFALTGFMGYTLGPIIGMFAGAGAMPIVANALGMTALVFFGLSAYALITRKDFSFLAGFLTAGFFVLIGAMIVSIFFNVPGLHLAISAAFCLFSSAAILYETSNIIHGGERNYVMATVGLYVSIYNLFVSLLSIFSAFSGDD</sequence>
<dbReference type="Proteomes" id="UP000196027">
    <property type="component" value="Chromosome"/>
</dbReference>
<feature type="transmembrane region" description="Helical" evidence="7">
    <location>
        <begin position="92"/>
        <end position="117"/>
    </location>
</feature>
<dbReference type="AlphaFoldDB" id="A0A1Y0ICD8"/>
<organism evidence="8 9">
    <name type="scientific">Oleiphilus messinensis</name>
    <dbReference type="NCBI Taxonomy" id="141451"/>
    <lineage>
        <taxon>Bacteria</taxon>
        <taxon>Pseudomonadati</taxon>
        <taxon>Pseudomonadota</taxon>
        <taxon>Gammaproteobacteria</taxon>
        <taxon>Oceanospirillales</taxon>
        <taxon>Oleiphilaceae</taxon>
        <taxon>Oleiphilus</taxon>
    </lineage>
</organism>
<dbReference type="KEGG" id="ome:OLMES_3011"/>
<reference evidence="8 9" key="1">
    <citation type="submission" date="2017-05" db="EMBL/GenBank/DDBJ databases">
        <title>Genomic insights into alkan degradation activity of Oleiphilus messinensis.</title>
        <authorList>
            <person name="Kozyavkin S.A."/>
            <person name="Slesarev A.I."/>
            <person name="Golyshin P.N."/>
            <person name="Korzhenkov A."/>
            <person name="Golyshina O.N."/>
            <person name="Toshchakov S.V."/>
        </authorList>
    </citation>
    <scope>NUCLEOTIDE SEQUENCE [LARGE SCALE GENOMIC DNA]</scope>
    <source>
        <strain evidence="8 9">ME102</strain>
    </source>
</reference>
<dbReference type="PANTHER" id="PTHR23291">
    <property type="entry name" value="BAX INHIBITOR-RELATED"/>
    <property type="match status" value="1"/>
</dbReference>
<evidence type="ECO:0000313" key="8">
    <source>
        <dbReference type="EMBL" id="ARU57054.1"/>
    </source>
</evidence>
<evidence type="ECO:0000256" key="1">
    <source>
        <dbReference type="ARBA" id="ARBA00004651"/>
    </source>
</evidence>
<evidence type="ECO:0000256" key="3">
    <source>
        <dbReference type="ARBA" id="ARBA00022475"/>
    </source>
</evidence>
<keyword evidence="4 7" id="KW-0812">Transmembrane</keyword>
<evidence type="ECO:0000313" key="9">
    <source>
        <dbReference type="Proteomes" id="UP000196027"/>
    </source>
</evidence>
<dbReference type="PANTHER" id="PTHR23291:SF115">
    <property type="entry name" value="MODULATOR OF FTSH PROTEASE YCCA"/>
    <property type="match status" value="1"/>
</dbReference>
<evidence type="ECO:0000256" key="7">
    <source>
        <dbReference type="RuleBase" id="RU004379"/>
    </source>
</evidence>
<keyword evidence="9" id="KW-1185">Reference proteome</keyword>